<evidence type="ECO:0000313" key="4">
    <source>
        <dbReference type="EMBL" id="CAB4814464.1"/>
    </source>
</evidence>
<dbReference type="Pfam" id="PF00248">
    <property type="entry name" value="Aldo_ket_red"/>
    <property type="match status" value="1"/>
</dbReference>
<proteinExistence type="predicted"/>
<evidence type="ECO:0000313" key="6">
    <source>
        <dbReference type="EMBL" id="CAB5025419.1"/>
    </source>
</evidence>
<dbReference type="InterPro" id="IPR023210">
    <property type="entry name" value="NADP_OxRdtase_dom"/>
</dbReference>
<dbReference type="FunFam" id="3.20.20.100:FF:000004">
    <property type="entry name" value="Oxidoreductase, aldo/keto reductase"/>
    <property type="match status" value="1"/>
</dbReference>
<feature type="domain" description="NADP-dependent oxidoreductase" evidence="2">
    <location>
        <begin position="16"/>
        <end position="333"/>
    </location>
</feature>
<evidence type="ECO:0000313" key="3">
    <source>
        <dbReference type="EMBL" id="CAB4764999.1"/>
    </source>
</evidence>
<dbReference type="PRINTS" id="PR00069">
    <property type="entry name" value="ALDKETRDTASE"/>
</dbReference>
<dbReference type="EMBL" id="CAFBOS010000291">
    <property type="protein sequence ID" value="CAB5025419.1"/>
    <property type="molecule type" value="Genomic_DNA"/>
</dbReference>
<reference evidence="4" key="1">
    <citation type="submission" date="2020-05" db="EMBL/GenBank/DDBJ databases">
        <authorList>
            <person name="Chiriac C."/>
            <person name="Salcher M."/>
            <person name="Ghai R."/>
            <person name="Kavagutti S V."/>
        </authorList>
    </citation>
    <scope>NUCLEOTIDE SEQUENCE</scope>
</reference>
<dbReference type="GO" id="GO:0016491">
    <property type="term" value="F:oxidoreductase activity"/>
    <property type="evidence" value="ECO:0007669"/>
    <property type="project" value="UniProtKB-KW"/>
</dbReference>
<dbReference type="PANTHER" id="PTHR43364:SF4">
    <property type="entry name" value="NAD(P)-LINKED OXIDOREDUCTASE SUPERFAMILY PROTEIN"/>
    <property type="match status" value="1"/>
</dbReference>
<dbReference type="GO" id="GO:0005829">
    <property type="term" value="C:cytosol"/>
    <property type="evidence" value="ECO:0007669"/>
    <property type="project" value="TreeGrafter"/>
</dbReference>
<dbReference type="AlphaFoldDB" id="A0A6J6Z1H2"/>
<dbReference type="InterPro" id="IPR050523">
    <property type="entry name" value="AKR_Detox_Biosynth"/>
</dbReference>
<dbReference type="Gene3D" id="3.20.20.100">
    <property type="entry name" value="NADP-dependent oxidoreductase domain"/>
    <property type="match status" value="1"/>
</dbReference>
<dbReference type="PANTHER" id="PTHR43364">
    <property type="entry name" value="NADH-SPECIFIC METHYLGLYOXAL REDUCTASE-RELATED"/>
    <property type="match status" value="1"/>
</dbReference>
<sequence>MRFNTLGGTGVTVSNLCLGAMMFGKDGNPDHDDCIRIVNTALDAGVNFIDTADVYGYGESEEIVGKAVRGRRDDVVLATKLHHPMSDDVLNRRGSTRSWIIRACEDSLRRMGTDYIDLYQVHRSDPLTDIDETLGALSDLVHQGKVRMIGSCTLPPSEIVESQWVAEKRGHIRFRTNQPPYSIFVRGIERESLGVCAKYGMGVLTWSPLNSGWLTGRYRRGVENPVSPRSTIAMNRPRDEQERFFGKPRSVYAGLHDYDAPQNQRKLDIVESLLEVAREADMSLVHLAVAFTLAHPAVTSTIIGPRTMQQLVDQLPASEITVPAEALDAIDRLVPPGTDLNLGEAGYLPPELTDVRKRRRR</sequence>
<evidence type="ECO:0000256" key="1">
    <source>
        <dbReference type="ARBA" id="ARBA00023002"/>
    </source>
</evidence>
<dbReference type="InterPro" id="IPR036812">
    <property type="entry name" value="NAD(P)_OxRdtase_dom_sf"/>
</dbReference>
<keyword evidence="1" id="KW-0560">Oxidoreductase</keyword>
<protein>
    <submittedName>
        <fullName evidence="4">Unannotated protein</fullName>
    </submittedName>
</protein>
<organism evidence="4">
    <name type="scientific">freshwater metagenome</name>
    <dbReference type="NCBI Taxonomy" id="449393"/>
    <lineage>
        <taxon>unclassified sequences</taxon>
        <taxon>metagenomes</taxon>
        <taxon>ecological metagenomes</taxon>
    </lineage>
</organism>
<evidence type="ECO:0000259" key="2">
    <source>
        <dbReference type="Pfam" id="PF00248"/>
    </source>
</evidence>
<dbReference type="SUPFAM" id="SSF51430">
    <property type="entry name" value="NAD(P)-linked oxidoreductase"/>
    <property type="match status" value="1"/>
</dbReference>
<dbReference type="EMBL" id="CAFABA010000005">
    <property type="protein sequence ID" value="CAB4814464.1"/>
    <property type="molecule type" value="Genomic_DNA"/>
</dbReference>
<gene>
    <name evidence="3" type="ORF">UFOPK2754_02696</name>
    <name evidence="4" type="ORF">UFOPK3139_00248</name>
    <name evidence="5" type="ORF">UFOPK3543_01587</name>
    <name evidence="6" type="ORF">UFOPK3967_03019</name>
</gene>
<name>A0A6J6Z1H2_9ZZZZ</name>
<dbReference type="InterPro" id="IPR020471">
    <property type="entry name" value="AKR"/>
</dbReference>
<accession>A0A6J6Z1H2</accession>
<dbReference type="EMBL" id="CAFBMH010000056">
    <property type="protein sequence ID" value="CAB4912293.1"/>
    <property type="molecule type" value="Genomic_DNA"/>
</dbReference>
<evidence type="ECO:0000313" key="5">
    <source>
        <dbReference type="EMBL" id="CAB4912293.1"/>
    </source>
</evidence>
<dbReference type="EMBL" id="CAEZYR010000133">
    <property type="protein sequence ID" value="CAB4764999.1"/>
    <property type="molecule type" value="Genomic_DNA"/>
</dbReference>